<proteinExistence type="predicted"/>
<organism evidence="2 3">
    <name type="scientific">Vallitalea guaymasensis</name>
    <dbReference type="NCBI Taxonomy" id="1185412"/>
    <lineage>
        <taxon>Bacteria</taxon>
        <taxon>Bacillati</taxon>
        <taxon>Bacillota</taxon>
        <taxon>Clostridia</taxon>
        <taxon>Lachnospirales</taxon>
        <taxon>Vallitaleaceae</taxon>
        <taxon>Vallitalea</taxon>
    </lineage>
</organism>
<name>A0A8J8MDU5_9FIRM</name>
<accession>A0A8J8MDU5</accession>
<dbReference type="EMBL" id="CP058561">
    <property type="protein sequence ID" value="QUH31077.1"/>
    <property type="molecule type" value="Genomic_DNA"/>
</dbReference>
<keyword evidence="1" id="KW-0472">Membrane</keyword>
<feature type="transmembrane region" description="Helical" evidence="1">
    <location>
        <begin position="147"/>
        <end position="167"/>
    </location>
</feature>
<dbReference type="Proteomes" id="UP000677305">
    <property type="component" value="Chromosome"/>
</dbReference>
<sequence length="168" mass="19226">MAWCPKCKSEYEDNVKVCKECNVELVDQLENDEVEYQNFEFLINVGTVNEANILISLLESYDIPTIHKSKGSGEYLQVATGINYQGVDIYVPADVLTKAKEIIDYSNNVDLDDDTQTENIIEDNNNFEDEELDQLDKKNSSKRRTGLLILILLFIVLPLLIVIISWFI</sequence>
<gene>
    <name evidence="2" type="ORF">HYG85_19995</name>
</gene>
<reference evidence="2 3" key="1">
    <citation type="submission" date="2020-07" db="EMBL/GenBank/DDBJ databases">
        <title>Vallitalea guaymasensis genome.</title>
        <authorList>
            <person name="Postec A."/>
        </authorList>
    </citation>
    <scope>NUCLEOTIDE SEQUENCE [LARGE SCALE GENOMIC DNA]</scope>
    <source>
        <strain evidence="2 3">Ra1766G1</strain>
    </source>
</reference>
<dbReference type="KEGG" id="vgu:HYG85_19995"/>
<dbReference type="RefSeq" id="WP_212691153.1">
    <property type="nucleotide sequence ID" value="NZ_CAJXUH010000001.1"/>
</dbReference>
<evidence type="ECO:0000313" key="3">
    <source>
        <dbReference type="Proteomes" id="UP000677305"/>
    </source>
</evidence>
<evidence type="ECO:0000256" key="1">
    <source>
        <dbReference type="SAM" id="Phobius"/>
    </source>
</evidence>
<protein>
    <submittedName>
        <fullName evidence="2">DUF2007 domain-containing protein</fullName>
    </submittedName>
</protein>
<keyword evidence="3" id="KW-1185">Reference proteome</keyword>
<evidence type="ECO:0000313" key="2">
    <source>
        <dbReference type="EMBL" id="QUH31077.1"/>
    </source>
</evidence>
<keyword evidence="1" id="KW-1133">Transmembrane helix</keyword>
<dbReference type="AlphaFoldDB" id="A0A8J8MDU5"/>
<keyword evidence="1" id="KW-0812">Transmembrane</keyword>